<dbReference type="InterPro" id="IPR018490">
    <property type="entry name" value="cNMP-bd_dom_sf"/>
</dbReference>
<dbReference type="InterPro" id="IPR036390">
    <property type="entry name" value="WH_DNA-bd_sf"/>
</dbReference>
<evidence type="ECO:0000256" key="3">
    <source>
        <dbReference type="ARBA" id="ARBA00023163"/>
    </source>
</evidence>
<dbReference type="GO" id="GO:0003700">
    <property type="term" value="F:DNA-binding transcription factor activity"/>
    <property type="evidence" value="ECO:0007669"/>
    <property type="project" value="TreeGrafter"/>
</dbReference>
<dbReference type="SUPFAM" id="SSF51206">
    <property type="entry name" value="cAMP-binding domain-like"/>
    <property type="match status" value="1"/>
</dbReference>
<dbReference type="SUPFAM" id="SSF46785">
    <property type="entry name" value="Winged helix' DNA-binding domain"/>
    <property type="match status" value="1"/>
</dbReference>
<keyword evidence="3" id="KW-0804">Transcription</keyword>
<sequence length="229" mass="26629">MKEISINEMKKLDFFQEIPCSMIQTILNQSMVVSYEKPEVIFHAKDNVNFVYIIISGKASIYNITKHGNRKIIFILGKGNLINHNILSEKPVSVFCEAVCPLKLLQIRKKDFLKWMDQEPALMHAVMRSYERYLWRMSHQLKNTTGNMYLERKIAAKLWKLGRDFGVETEDGIKIDVELTMNLLADLLGAPRENVSRACKNLSSRELLIYKNRHFILPMPDELAAFYKS</sequence>
<gene>
    <name evidence="6" type="primary">crp</name>
    <name evidence="6" type="ORF">DSM106044_04014</name>
</gene>
<dbReference type="EMBL" id="QGQD01000075">
    <property type="protein sequence ID" value="TLC99149.1"/>
    <property type="molecule type" value="Genomic_DNA"/>
</dbReference>
<organism evidence="6 7">
    <name type="scientific">Robinsoniella peoriensis</name>
    <dbReference type="NCBI Taxonomy" id="180332"/>
    <lineage>
        <taxon>Bacteria</taxon>
        <taxon>Bacillati</taxon>
        <taxon>Bacillota</taxon>
        <taxon>Clostridia</taxon>
        <taxon>Lachnospirales</taxon>
        <taxon>Lachnospiraceae</taxon>
        <taxon>Robinsoniella</taxon>
    </lineage>
</organism>
<feature type="domain" description="Cyclic nucleotide-binding" evidence="4">
    <location>
        <begin position="14"/>
        <end position="133"/>
    </location>
</feature>
<dbReference type="Gene3D" id="1.10.10.10">
    <property type="entry name" value="Winged helix-like DNA-binding domain superfamily/Winged helix DNA-binding domain"/>
    <property type="match status" value="1"/>
</dbReference>
<dbReference type="SMART" id="SM00100">
    <property type="entry name" value="cNMP"/>
    <property type="match status" value="1"/>
</dbReference>
<evidence type="ECO:0000259" key="4">
    <source>
        <dbReference type="PROSITE" id="PS50042"/>
    </source>
</evidence>
<dbReference type="CDD" id="cd00038">
    <property type="entry name" value="CAP_ED"/>
    <property type="match status" value="1"/>
</dbReference>
<evidence type="ECO:0000259" key="5">
    <source>
        <dbReference type="PROSITE" id="PS51063"/>
    </source>
</evidence>
<dbReference type="RefSeq" id="WP_138003507.1">
    <property type="nucleotide sequence ID" value="NZ_QGQD01000075.1"/>
</dbReference>
<dbReference type="Pfam" id="PF00027">
    <property type="entry name" value="cNMP_binding"/>
    <property type="match status" value="1"/>
</dbReference>
<protein>
    <submittedName>
        <fullName evidence="6">cAMP regulatory protein</fullName>
    </submittedName>
</protein>
<dbReference type="AlphaFoldDB" id="A0A4U8Q308"/>
<accession>A0A4U8Q308</accession>
<dbReference type="InterPro" id="IPR014710">
    <property type="entry name" value="RmlC-like_jellyroll"/>
</dbReference>
<reference evidence="6 7" key="1">
    <citation type="journal article" date="2019" name="Anaerobe">
        <title>Detection of Robinsoniella peoriensis in multiple bone samples of a trauma patient.</title>
        <authorList>
            <person name="Schrottner P."/>
            <person name="Hartwich K."/>
            <person name="Bunk B."/>
            <person name="Schober I."/>
            <person name="Helbig S."/>
            <person name="Rudolph W.W."/>
            <person name="Gunzer F."/>
        </authorList>
    </citation>
    <scope>NUCLEOTIDE SEQUENCE [LARGE SCALE GENOMIC DNA]</scope>
    <source>
        <strain evidence="6 7">DSM 106044</strain>
    </source>
</reference>
<dbReference type="InterPro" id="IPR036388">
    <property type="entry name" value="WH-like_DNA-bd_sf"/>
</dbReference>
<evidence type="ECO:0000313" key="7">
    <source>
        <dbReference type="Proteomes" id="UP000306509"/>
    </source>
</evidence>
<feature type="domain" description="HTH crp-type" evidence="5">
    <location>
        <begin position="148"/>
        <end position="221"/>
    </location>
</feature>
<dbReference type="Gene3D" id="2.60.120.10">
    <property type="entry name" value="Jelly Rolls"/>
    <property type="match status" value="1"/>
</dbReference>
<dbReference type="PROSITE" id="PS51063">
    <property type="entry name" value="HTH_CRP_2"/>
    <property type="match status" value="1"/>
</dbReference>
<evidence type="ECO:0000256" key="2">
    <source>
        <dbReference type="ARBA" id="ARBA00023125"/>
    </source>
</evidence>
<dbReference type="InterPro" id="IPR050397">
    <property type="entry name" value="Env_Response_Regulators"/>
</dbReference>
<name>A0A4U8Q308_9FIRM</name>
<dbReference type="Proteomes" id="UP000306509">
    <property type="component" value="Unassembled WGS sequence"/>
</dbReference>
<comment type="caution">
    <text evidence="6">The sequence shown here is derived from an EMBL/GenBank/DDBJ whole genome shotgun (WGS) entry which is preliminary data.</text>
</comment>
<keyword evidence="7" id="KW-1185">Reference proteome</keyword>
<dbReference type="GO" id="GO:0003677">
    <property type="term" value="F:DNA binding"/>
    <property type="evidence" value="ECO:0007669"/>
    <property type="project" value="UniProtKB-KW"/>
</dbReference>
<dbReference type="GO" id="GO:0005829">
    <property type="term" value="C:cytosol"/>
    <property type="evidence" value="ECO:0007669"/>
    <property type="project" value="TreeGrafter"/>
</dbReference>
<dbReference type="Pfam" id="PF13545">
    <property type="entry name" value="HTH_Crp_2"/>
    <property type="match status" value="1"/>
</dbReference>
<dbReference type="PROSITE" id="PS50042">
    <property type="entry name" value="CNMP_BINDING_3"/>
    <property type="match status" value="1"/>
</dbReference>
<dbReference type="PANTHER" id="PTHR24567">
    <property type="entry name" value="CRP FAMILY TRANSCRIPTIONAL REGULATORY PROTEIN"/>
    <property type="match status" value="1"/>
</dbReference>
<keyword evidence="1" id="KW-0805">Transcription regulation</keyword>
<dbReference type="PANTHER" id="PTHR24567:SF74">
    <property type="entry name" value="HTH-TYPE TRANSCRIPTIONAL REGULATOR ARCR"/>
    <property type="match status" value="1"/>
</dbReference>
<keyword evidence="2" id="KW-0238">DNA-binding</keyword>
<evidence type="ECO:0000313" key="6">
    <source>
        <dbReference type="EMBL" id="TLC99149.1"/>
    </source>
</evidence>
<proteinExistence type="predicted"/>
<dbReference type="InterPro" id="IPR000595">
    <property type="entry name" value="cNMP-bd_dom"/>
</dbReference>
<evidence type="ECO:0000256" key="1">
    <source>
        <dbReference type="ARBA" id="ARBA00023015"/>
    </source>
</evidence>
<dbReference type="STRING" id="180332.GCA_000797495_02897"/>
<dbReference type="InterPro" id="IPR012318">
    <property type="entry name" value="HTH_CRP"/>
</dbReference>